<name>A0AAV6L8S2_9ERIC</name>
<accession>A0AAV6L8S2</accession>
<evidence type="ECO:0000259" key="1">
    <source>
        <dbReference type="SMART" id="SM00579"/>
    </source>
</evidence>
<reference evidence="2" key="1">
    <citation type="submission" date="2020-08" db="EMBL/GenBank/DDBJ databases">
        <title>Plant Genome Project.</title>
        <authorList>
            <person name="Zhang R.-G."/>
        </authorList>
    </citation>
    <scope>NUCLEOTIDE SEQUENCE</scope>
    <source>
        <strain evidence="2">WSP0</strain>
        <tissue evidence="2">Leaf</tissue>
    </source>
</reference>
<sequence length="503" mass="57621">MQVDFSQSLTLVCLFREVMQSTSRRKRQKLSEEVKLNEAEDRISNLPKNLIGHILSFLPTKYAVRTGILSTKWKWMWTSISNLDFDDQLFLHSSANRNSDYREMSFLKFVYRVLLLLEGSNINKFRITCSQVSDVSYVNSWVTAALLRNVRELDLCLPLGSSVLIPTNLFSCDKLEVLKLGSGFVLNIPSLVDLKSLKTLHLSLVEFMDEESIKRLLSSCPVLEVFALFQCGGKNVSVINISAPALKRLIVEYPAPKCWETSLDEIGITDTQDVCPYEIQLNTPNLLYFAYMGLVAEGFAMNNLSSLVEASIDFELCYDQVEDRYDTAMTELLHGISNVQTLHLSGDCIETLQFYIGPRLQVFRCLTTLELSVKIPAQWELLPNLLECSPNLRTLGFKGLMEEYYEPGKFQGWYPPKRVPTCLLVTLEKIKIGRFRGQETELEVVDYFLTYAKVLKIMDIWFDRYQRRQILSEYEVLRKLLEIPRGSTSCKVRVTCQAKKKGG</sequence>
<evidence type="ECO:0000313" key="3">
    <source>
        <dbReference type="Proteomes" id="UP000823749"/>
    </source>
</evidence>
<dbReference type="InterPro" id="IPR032675">
    <property type="entry name" value="LRR_dom_sf"/>
</dbReference>
<evidence type="ECO:0000313" key="2">
    <source>
        <dbReference type="EMBL" id="KAG5560529.1"/>
    </source>
</evidence>
<comment type="caution">
    <text evidence="2">The sequence shown here is derived from an EMBL/GenBank/DDBJ whole genome shotgun (WGS) entry which is preliminary data.</text>
</comment>
<dbReference type="Proteomes" id="UP000823749">
    <property type="component" value="Chromosome 2"/>
</dbReference>
<dbReference type="SUPFAM" id="SSF81383">
    <property type="entry name" value="F-box domain"/>
    <property type="match status" value="1"/>
</dbReference>
<dbReference type="SUPFAM" id="SSF52047">
    <property type="entry name" value="RNI-like"/>
    <property type="match status" value="1"/>
</dbReference>
<dbReference type="Pfam" id="PF08387">
    <property type="entry name" value="FBD"/>
    <property type="match status" value="1"/>
</dbReference>
<dbReference type="EMBL" id="JACTNZ010000002">
    <property type="protein sequence ID" value="KAG5560529.1"/>
    <property type="molecule type" value="Genomic_DNA"/>
</dbReference>
<dbReference type="AlphaFoldDB" id="A0AAV6L8S2"/>
<protein>
    <recommendedName>
        <fullName evidence="1">FBD domain-containing protein</fullName>
    </recommendedName>
</protein>
<dbReference type="InterPro" id="IPR053781">
    <property type="entry name" value="F-box_AtFBL13-like"/>
</dbReference>
<keyword evidence="3" id="KW-1185">Reference proteome</keyword>
<dbReference type="InterPro" id="IPR006566">
    <property type="entry name" value="FBD"/>
</dbReference>
<dbReference type="Gene3D" id="3.80.10.10">
    <property type="entry name" value="Ribonuclease Inhibitor"/>
    <property type="match status" value="1"/>
</dbReference>
<dbReference type="PANTHER" id="PTHR31900:SF27">
    <property type="entry name" value="FBD DOMAIN-CONTAINING PROTEIN"/>
    <property type="match status" value="1"/>
</dbReference>
<dbReference type="InterPro" id="IPR055411">
    <property type="entry name" value="LRR_FXL15/At3g58940/PEG3-like"/>
</dbReference>
<proteinExistence type="predicted"/>
<dbReference type="PANTHER" id="PTHR31900">
    <property type="entry name" value="F-BOX/RNI SUPERFAMILY PROTEIN-RELATED"/>
    <property type="match status" value="1"/>
</dbReference>
<dbReference type="SMART" id="SM00579">
    <property type="entry name" value="FBD"/>
    <property type="match status" value="1"/>
</dbReference>
<feature type="domain" description="FBD" evidence="1">
    <location>
        <begin position="421"/>
        <end position="495"/>
    </location>
</feature>
<dbReference type="InterPro" id="IPR036047">
    <property type="entry name" value="F-box-like_dom_sf"/>
</dbReference>
<gene>
    <name evidence="2" type="ORF">RHGRI_003747</name>
</gene>
<organism evidence="2 3">
    <name type="scientific">Rhododendron griersonianum</name>
    <dbReference type="NCBI Taxonomy" id="479676"/>
    <lineage>
        <taxon>Eukaryota</taxon>
        <taxon>Viridiplantae</taxon>
        <taxon>Streptophyta</taxon>
        <taxon>Embryophyta</taxon>
        <taxon>Tracheophyta</taxon>
        <taxon>Spermatophyta</taxon>
        <taxon>Magnoliopsida</taxon>
        <taxon>eudicotyledons</taxon>
        <taxon>Gunneridae</taxon>
        <taxon>Pentapetalae</taxon>
        <taxon>asterids</taxon>
        <taxon>Ericales</taxon>
        <taxon>Ericaceae</taxon>
        <taxon>Ericoideae</taxon>
        <taxon>Rhodoreae</taxon>
        <taxon>Rhododendron</taxon>
    </lineage>
</organism>
<dbReference type="InterPro" id="IPR001810">
    <property type="entry name" value="F-box_dom"/>
</dbReference>
<dbReference type="Gene3D" id="1.20.1280.50">
    <property type="match status" value="1"/>
</dbReference>
<dbReference type="Pfam" id="PF24758">
    <property type="entry name" value="LRR_At5g56370"/>
    <property type="match status" value="1"/>
</dbReference>
<dbReference type="InterPro" id="IPR050232">
    <property type="entry name" value="FBL13/AtMIF1-like"/>
</dbReference>
<dbReference type="CDD" id="cd22160">
    <property type="entry name" value="F-box_AtFBL13-like"/>
    <property type="match status" value="1"/>
</dbReference>
<dbReference type="Pfam" id="PF00646">
    <property type="entry name" value="F-box"/>
    <property type="match status" value="1"/>
</dbReference>